<name>A0A7X0FPH4_9MICO</name>
<feature type="transmembrane region" description="Helical" evidence="1">
    <location>
        <begin position="136"/>
        <end position="158"/>
    </location>
</feature>
<evidence type="ECO:0000256" key="1">
    <source>
        <dbReference type="SAM" id="Phobius"/>
    </source>
</evidence>
<evidence type="ECO:0000313" key="2">
    <source>
        <dbReference type="EMBL" id="MBB6390686.1"/>
    </source>
</evidence>
<dbReference type="Proteomes" id="UP000537775">
    <property type="component" value="Unassembled WGS sequence"/>
</dbReference>
<feature type="transmembrane region" description="Helical" evidence="1">
    <location>
        <begin position="68"/>
        <end position="87"/>
    </location>
</feature>
<protein>
    <submittedName>
        <fullName evidence="2">Uncharacterized protein</fullName>
    </submittedName>
</protein>
<sequence length="180" mass="19539">MNEELFLHLAEIAGVFVGFGALIAMRNGGAEDAFASYLLRALVTMGSFVIVLALLPVVLAQFGLSGRVLWLTCAITAVPLYAVLVFVVNRTPEPAFGKRHRTFSRVFISVGLPLHVLMLTSITLILIGAFPALDVALYTALVSVSLAFTVWGLLMLLYRPGEHADEQHVQALEDPTDAMR</sequence>
<dbReference type="RefSeq" id="WP_184749904.1">
    <property type="nucleotide sequence ID" value="NZ_BAAAJR010000003.1"/>
</dbReference>
<reference evidence="2 3" key="1">
    <citation type="submission" date="2020-08" db="EMBL/GenBank/DDBJ databases">
        <title>Sequencing the genomes of 1000 actinobacteria strains.</title>
        <authorList>
            <person name="Klenk H.-P."/>
        </authorList>
    </citation>
    <scope>NUCLEOTIDE SEQUENCE [LARGE SCALE GENOMIC DNA]</scope>
    <source>
        <strain evidence="2 3">DSM 12511</strain>
    </source>
</reference>
<comment type="caution">
    <text evidence="2">The sequence shown here is derived from an EMBL/GenBank/DDBJ whole genome shotgun (WGS) entry which is preliminary data.</text>
</comment>
<accession>A0A7X0FPH4</accession>
<gene>
    <name evidence="2" type="ORF">HD594_000999</name>
</gene>
<dbReference type="AlphaFoldDB" id="A0A7X0FPH4"/>
<keyword evidence="1" id="KW-1133">Transmembrane helix</keyword>
<organism evidence="2 3">
    <name type="scientific">Microbacterium thalassium</name>
    <dbReference type="NCBI Taxonomy" id="362649"/>
    <lineage>
        <taxon>Bacteria</taxon>
        <taxon>Bacillati</taxon>
        <taxon>Actinomycetota</taxon>
        <taxon>Actinomycetes</taxon>
        <taxon>Micrococcales</taxon>
        <taxon>Microbacteriaceae</taxon>
        <taxon>Microbacterium</taxon>
    </lineage>
</organism>
<feature type="transmembrane region" description="Helical" evidence="1">
    <location>
        <begin position="107"/>
        <end position="130"/>
    </location>
</feature>
<keyword evidence="1" id="KW-0812">Transmembrane</keyword>
<feature type="transmembrane region" description="Helical" evidence="1">
    <location>
        <begin position="37"/>
        <end position="62"/>
    </location>
</feature>
<proteinExistence type="predicted"/>
<feature type="transmembrane region" description="Helical" evidence="1">
    <location>
        <begin position="6"/>
        <end position="25"/>
    </location>
</feature>
<evidence type="ECO:0000313" key="3">
    <source>
        <dbReference type="Proteomes" id="UP000537775"/>
    </source>
</evidence>
<keyword evidence="1" id="KW-0472">Membrane</keyword>
<dbReference type="EMBL" id="JACHML010000001">
    <property type="protein sequence ID" value="MBB6390686.1"/>
    <property type="molecule type" value="Genomic_DNA"/>
</dbReference>
<keyword evidence="3" id="KW-1185">Reference proteome</keyword>